<feature type="domain" description="NAD-dependent epimerase/dehydratase" evidence="1">
    <location>
        <begin position="11"/>
        <end position="226"/>
    </location>
</feature>
<dbReference type="InterPro" id="IPR008914">
    <property type="entry name" value="PEBP"/>
</dbReference>
<evidence type="ECO:0000313" key="3">
    <source>
        <dbReference type="Proteomes" id="UP000030143"/>
    </source>
</evidence>
<name>A0A0A2JSB0_PENEN</name>
<dbReference type="Pfam" id="PF01161">
    <property type="entry name" value="PBP"/>
    <property type="match status" value="1"/>
</dbReference>
<evidence type="ECO:0000259" key="1">
    <source>
        <dbReference type="Pfam" id="PF01370"/>
    </source>
</evidence>
<dbReference type="InterPro" id="IPR001509">
    <property type="entry name" value="Epimerase_deHydtase"/>
</dbReference>
<dbReference type="Gene3D" id="3.40.50.720">
    <property type="entry name" value="NAD(P)-binding Rossmann-like Domain"/>
    <property type="match status" value="1"/>
</dbReference>
<dbReference type="PANTHER" id="PTHR48079:SF6">
    <property type="entry name" value="NAD(P)-BINDING DOMAIN-CONTAINING PROTEIN-RELATED"/>
    <property type="match status" value="1"/>
</dbReference>
<dbReference type="HOGENOM" id="CLU_460861_0_0_1"/>
<dbReference type="EMBL" id="JQFZ01000121">
    <property type="protein sequence ID" value="KGO58322.1"/>
    <property type="molecule type" value="Genomic_DNA"/>
</dbReference>
<dbReference type="InterPro" id="IPR049556">
    <property type="entry name" value="PhiB"/>
</dbReference>
<dbReference type="Pfam" id="PF01370">
    <property type="entry name" value="Epimerase"/>
    <property type="match status" value="1"/>
</dbReference>
<keyword evidence="3" id="KW-1185">Reference proteome</keyword>
<protein>
    <submittedName>
        <fullName evidence="2">Phosphatidylethanolamine-binding protein PEBP</fullName>
    </submittedName>
</protein>
<dbReference type="CDD" id="cd00457">
    <property type="entry name" value="PEBP"/>
    <property type="match status" value="1"/>
</dbReference>
<dbReference type="GO" id="GO:0004029">
    <property type="term" value="F:aldehyde dehydrogenase (NAD+) activity"/>
    <property type="evidence" value="ECO:0007669"/>
    <property type="project" value="TreeGrafter"/>
</dbReference>
<dbReference type="STRING" id="27334.A0A0A2JSB0"/>
<dbReference type="InterPro" id="IPR036610">
    <property type="entry name" value="PEBP-like_sf"/>
</dbReference>
<dbReference type="RefSeq" id="XP_016599816.1">
    <property type="nucleotide sequence ID" value="XM_016744103.1"/>
</dbReference>
<dbReference type="GO" id="GO:0005737">
    <property type="term" value="C:cytoplasm"/>
    <property type="evidence" value="ECO:0007669"/>
    <property type="project" value="TreeGrafter"/>
</dbReference>
<sequence>MPASVFLLGPGFIGGEIIDLLLITKYKVTTLVRRESAVADYANLGIETVVGDLDDESVIKDQVAVSDIVIHTATADHLPSVQAIIDGIRQRAAQGLKTIYIHNSGATLLSDNAQGEYKSDTIFDDEQPGEIDVLPDSSSHRQIDLVIVRAAQELASHAKMAIMIPPLIYGVTTRENRLSIQLPTLIRYSIKHGYAGQIGKGLAVWNQIHVRDLARGYMVLLHWMERAPVTEIALNPYFFCENGQELSWGECAAEIGRILQKEGRIGQSTPKPIPEEHWGDLFGDYSGTVVGSNARNRANRLRKLGWAPLEKDTFASLAEDEIPIIAKETGEFTGYASVVASAVSQSGGTYLSPKVNIVTFVLPYIFTQKEFTSAVVSNLCAMAILHYLEFIIGRLLYSIRGHDLAQIIHCPAFKDLPEPNMTLESLDAGPSGSKLPLYCTCKAVDGKGCLPELLWTAPDSREEVKEYILLCEDLDPPIPFLVIHHGLLWAIPSSATKAEAADVHPDEHAKVSRLTVAGWRFVPNLRGLPYIGAGAPLGHGKHRYVFTIIALNESLKFKAPEKATKQDIKNAMTGKVIGWAQWTGTFEKPWPN</sequence>
<dbReference type="Proteomes" id="UP000030143">
    <property type="component" value="Unassembled WGS sequence"/>
</dbReference>
<reference evidence="2 3" key="1">
    <citation type="journal article" date="2015" name="Mol. Plant Microbe Interact.">
        <title>Genome, transcriptome, and functional analyses of Penicillium expansum provide new insights into secondary metabolism and pathogenicity.</title>
        <authorList>
            <person name="Ballester A.R."/>
            <person name="Marcet-Houben M."/>
            <person name="Levin E."/>
            <person name="Sela N."/>
            <person name="Selma-Lazaro C."/>
            <person name="Carmona L."/>
            <person name="Wisniewski M."/>
            <person name="Droby S."/>
            <person name="Gonzalez-Candelas L."/>
            <person name="Gabaldon T."/>
        </authorList>
    </citation>
    <scope>NUCLEOTIDE SEQUENCE [LARGE SCALE GENOMIC DNA]</scope>
    <source>
        <strain evidence="2 3">MD-8</strain>
    </source>
</reference>
<accession>A0A0A2JSB0</accession>
<dbReference type="GeneID" id="27679523"/>
<gene>
    <name evidence="2" type="ORF">PEX2_068320</name>
</gene>
<organism evidence="2 3">
    <name type="scientific">Penicillium expansum</name>
    <name type="common">Blue mold rot fungus</name>
    <dbReference type="NCBI Taxonomy" id="27334"/>
    <lineage>
        <taxon>Eukaryota</taxon>
        <taxon>Fungi</taxon>
        <taxon>Dikarya</taxon>
        <taxon>Ascomycota</taxon>
        <taxon>Pezizomycotina</taxon>
        <taxon>Eurotiomycetes</taxon>
        <taxon>Eurotiomycetidae</taxon>
        <taxon>Eurotiales</taxon>
        <taxon>Aspergillaceae</taxon>
        <taxon>Penicillium</taxon>
    </lineage>
</organism>
<dbReference type="VEuPathDB" id="FungiDB:PEXP_022780"/>
<dbReference type="SUPFAM" id="SSF49777">
    <property type="entry name" value="PEBP-like"/>
    <property type="match status" value="1"/>
</dbReference>
<evidence type="ECO:0000313" key="2">
    <source>
        <dbReference type="EMBL" id="KGO58322.1"/>
    </source>
</evidence>
<proteinExistence type="predicted"/>
<dbReference type="InterPro" id="IPR036291">
    <property type="entry name" value="NAD(P)-bd_dom_sf"/>
</dbReference>
<dbReference type="InterPro" id="IPR051783">
    <property type="entry name" value="NAD(P)-dependent_oxidoreduct"/>
</dbReference>
<dbReference type="PANTHER" id="PTHR48079">
    <property type="entry name" value="PROTEIN YEEZ"/>
    <property type="match status" value="1"/>
</dbReference>
<comment type="caution">
    <text evidence="2">The sequence shown here is derived from an EMBL/GenBank/DDBJ whole genome shotgun (WGS) entry which is preliminary data.</text>
</comment>
<dbReference type="AlphaFoldDB" id="A0A0A2JSB0"/>
<dbReference type="SUPFAM" id="SSF51735">
    <property type="entry name" value="NAD(P)-binding Rossmann-fold domains"/>
    <property type="match status" value="1"/>
</dbReference>
<dbReference type="Gene3D" id="3.90.280.10">
    <property type="entry name" value="PEBP-like"/>
    <property type="match status" value="1"/>
</dbReference>